<name>A0ABP0HVN9_9DINO</name>
<dbReference type="InterPro" id="IPR038765">
    <property type="entry name" value="Papain-like_cys_pep_sf"/>
</dbReference>
<accession>A0ABP0HVN9</accession>
<evidence type="ECO:0008006" key="4">
    <source>
        <dbReference type="Google" id="ProtNLM"/>
    </source>
</evidence>
<feature type="region of interest" description="Disordered" evidence="1">
    <location>
        <begin position="55"/>
        <end position="75"/>
    </location>
</feature>
<protein>
    <recommendedName>
        <fullName evidence="4">Ubiquitinyl hydrolase 1</fullName>
    </recommendedName>
</protein>
<evidence type="ECO:0000256" key="1">
    <source>
        <dbReference type="SAM" id="MobiDB-lite"/>
    </source>
</evidence>
<evidence type="ECO:0000313" key="3">
    <source>
        <dbReference type="Proteomes" id="UP001642484"/>
    </source>
</evidence>
<dbReference type="SUPFAM" id="SSF54001">
    <property type="entry name" value="Cysteine proteinases"/>
    <property type="match status" value="1"/>
</dbReference>
<reference evidence="2 3" key="1">
    <citation type="submission" date="2024-02" db="EMBL/GenBank/DDBJ databases">
        <authorList>
            <person name="Chen Y."/>
            <person name="Shah S."/>
            <person name="Dougan E. K."/>
            <person name="Thang M."/>
            <person name="Chan C."/>
        </authorList>
    </citation>
    <scope>NUCLEOTIDE SEQUENCE [LARGE SCALE GENOMIC DNA]</scope>
</reference>
<evidence type="ECO:0000313" key="2">
    <source>
        <dbReference type="EMBL" id="CAK8993504.1"/>
    </source>
</evidence>
<dbReference type="Gene3D" id="3.90.70.80">
    <property type="match status" value="1"/>
</dbReference>
<organism evidence="2 3">
    <name type="scientific">Durusdinium trenchii</name>
    <dbReference type="NCBI Taxonomy" id="1381693"/>
    <lineage>
        <taxon>Eukaryota</taxon>
        <taxon>Sar</taxon>
        <taxon>Alveolata</taxon>
        <taxon>Dinophyceae</taxon>
        <taxon>Suessiales</taxon>
        <taxon>Symbiodiniaceae</taxon>
        <taxon>Durusdinium</taxon>
    </lineage>
</organism>
<dbReference type="Proteomes" id="UP001642484">
    <property type="component" value="Unassembled WGS sequence"/>
</dbReference>
<sequence>MPDSLDACLRNCVQQMATCPAPAPDLRPTGPECQHGCGWTAFPGRTTCCRSCQGNEGPHSKDCSTKNRPSHTSGPLCEQGCGRRSFGSFTTCCTRCRGPKGPHAGDCAHKGVNATRGVDFDLEDGLRRQLEEWHAVGAMQSAQQVQDVIRELSSSAGVAEQVVKMLWLSIARQTRPSKGPLAVYLDLAKKHHGVDVEVIDLGQYSAKHSNSCMFLTCAVALAERREKGHDDGPLGVVGDHIEVSAPFGQTISLPDLIQEHQENPYSTLGRMADVLRHAACEVLLSDKDYFLPFFHPVAAAHSEPSEDAYEKWVSKMRGEEEGDELVMLALSRLCGVAVQPVQKSGYRVPLMDPCGESESPTGWISYWGNDDRHWVWLRLRGG</sequence>
<proteinExistence type="predicted"/>
<comment type="caution">
    <text evidence="2">The sequence shown here is derived from an EMBL/GenBank/DDBJ whole genome shotgun (WGS) entry which is preliminary data.</text>
</comment>
<dbReference type="EMBL" id="CAXAMN010001259">
    <property type="protein sequence ID" value="CAK8993504.1"/>
    <property type="molecule type" value="Genomic_DNA"/>
</dbReference>
<gene>
    <name evidence="2" type="ORF">CCMP2556_LOCUS3269</name>
</gene>
<keyword evidence="3" id="KW-1185">Reference proteome</keyword>